<dbReference type="Proteomes" id="UP000308199">
    <property type="component" value="Unassembled WGS sequence"/>
</dbReference>
<protein>
    <submittedName>
        <fullName evidence="2">Uncharacterized protein</fullName>
    </submittedName>
</protein>
<evidence type="ECO:0000313" key="3">
    <source>
        <dbReference type="Proteomes" id="UP000308199"/>
    </source>
</evidence>
<feature type="region of interest" description="Disordered" evidence="1">
    <location>
        <begin position="187"/>
        <end position="228"/>
    </location>
</feature>
<feature type="compositionally biased region" description="Basic and acidic residues" evidence="1">
    <location>
        <begin position="213"/>
        <end position="222"/>
    </location>
</feature>
<dbReference type="EMBL" id="SGPK01000044">
    <property type="protein sequence ID" value="THH10112.1"/>
    <property type="molecule type" value="Genomic_DNA"/>
</dbReference>
<comment type="caution">
    <text evidence="2">The sequence shown here is derived from an EMBL/GenBank/DDBJ whole genome shotgun (WGS) entry which is preliminary data.</text>
</comment>
<feature type="region of interest" description="Disordered" evidence="1">
    <location>
        <begin position="270"/>
        <end position="296"/>
    </location>
</feature>
<reference evidence="2 3" key="1">
    <citation type="submission" date="2019-02" db="EMBL/GenBank/DDBJ databases">
        <title>Genome sequencing of the rare red list fungi Phellinidium pouzarii.</title>
        <authorList>
            <person name="Buettner E."/>
            <person name="Kellner H."/>
        </authorList>
    </citation>
    <scope>NUCLEOTIDE SEQUENCE [LARGE SCALE GENOMIC DNA]</scope>
    <source>
        <strain evidence="2 3">DSM 108285</strain>
    </source>
</reference>
<evidence type="ECO:0000313" key="2">
    <source>
        <dbReference type="EMBL" id="THH10112.1"/>
    </source>
</evidence>
<accession>A0A4S4LE42</accession>
<feature type="compositionally biased region" description="Low complexity" evidence="1">
    <location>
        <begin position="199"/>
        <end position="212"/>
    </location>
</feature>
<gene>
    <name evidence="2" type="ORF">EW145_g1556</name>
</gene>
<keyword evidence="3" id="KW-1185">Reference proteome</keyword>
<dbReference type="AlphaFoldDB" id="A0A4S4LE42"/>
<feature type="compositionally biased region" description="Basic and acidic residues" evidence="1">
    <location>
        <begin position="187"/>
        <end position="198"/>
    </location>
</feature>
<name>A0A4S4LE42_9AGAM</name>
<organism evidence="2 3">
    <name type="scientific">Phellinidium pouzarii</name>
    <dbReference type="NCBI Taxonomy" id="167371"/>
    <lineage>
        <taxon>Eukaryota</taxon>
        <taxon>Fungi</taxon>
        <taxon>Dikarya</taxon>
        <taxon>Basidiomycota</taxon>
        <taxon>Agaricomycotina</taxon>
        <taxon>Agaricomycetes</taxon>
        <taxon>Hymenochaetales</taxon>
        <taxon>Hymenochaetaceae</taxon>
        <taxon>Phellinidium</taxon>
    </lineage>
</organism>
<feature type="compositionally biased region" description="Basic and acidic residues" evidence="1">
    <location>
        <begin position="270"/>
        <end position="279"/>
    </location>
</feature>
<proteinExistence type="predicted"/>
<dbReference type="OrthoDB" id="18487at2759"/>
<evidence type="ECO:0000256" key="1">
    <source>
        <dbReference type="SAM" id="MobiDB-lite"/>
    </source>
</evidence>
<feature type="region of interest" description="Disordered" evidence="1">
    <location>
        <begin position="117"/>
        <end position="140"/>
    </location>
</feature>
<sequence length="296" mass="33998">MQTKKFARQKRLADNLTWKQRMVRFGERLFGHSIGERALGSKMRGEMGPIILTEIDASKMDHLDRMREAEEARHDRNVDKLLDSYAKSRYSDSRRHEHTLSHDAFDERSGYFLPVSRPYAKSEPKSKSSRRHHRGDDVDLNSISDASMYTYLTGQPRRTADARQPVRAPPVPTARLAALGTHACDLDRRPSLHHERSRFSTSSYSASSYASSSRDRRQRESPDGAYIPTPAEEYALFVAERDRGHSPARYGASTDYDLVDLHGSHDEHEYRGAYDEYRLRPTHTGTSGESRNPFRR</sequence>